<dbReference type="OrthoDB" id="1746939at2759"/>
<sequence>MSSQANLAKIGMEGFAVLEEYHGWNKKKPPQSDLAKIGMEGFTILEEYYGWNKKKPPPPHPEVQPRRPTTFLRPVVHPKIQLFGATEEPKVMKQW</sequence>
<keyword evidence="2" id="KW-1185">Reference proteome</keyword>
<dbReference type="PANTHER" id="PTHR33484">
    <property type="entry name" value="BNAC07G33360D PROTEIN"/>
    <property type="match status" value="1"/>
</dbReference>
<proteinExistence type="predicted"/>
<accession>A0A834H1U0</accession>
<name>A0A834H1U0_RHOSS</name>
<dbReference type="Proteomes" id="UP000626092">
    <property type="component" value="Unassembled WGS sequence"/>
</dbReference>
<comment type="caution">
    <text evidence="1">The sequence shown here is derived from an EMBL/GenBank/DDBJ whole genome shotgun (WGS) entry which is preliminary data.</text>
</comment>
<evidence type="ECO:0000313" key="1">
    <source>
        <dbReference type="EMBL" id="KAF7146721.1"/>
    </source>
</evidence>
<protein>
    <submittedName>
        <fullName evidence="1">Uncharacterized protein</fullName>
    </submittedName>
</protein>
<dbReference type="AlphaFoldDB" id="A0A834H1U0"/>
<organism evidence="1 2">
    <name type="scientific">Rhododendron simsii</name>
    <name type="common">Sims's rhododendron</name>
    <dbReference type="NCBI Taxonomy" id="118357"/>
    <lineage>
        <taxon>Eukaryota</taxon>
        <taxon>Viridiplantae</taxon>
        <taxon>Streptophyta</taxon>
        <taxon>Embryophyta</taxon>
        <taxon>Tracheophyta</taxon>
        <taxon>Spermatophyta</taxon>
        <taxon>Magnoliopsida</taxon>
        <taxon>eudicotyledons</taxon>
        <taxon>Gunneridae</taxon>
        <taxon>Pentapetalae</taxon>
        <taxon>asterids</taxon>
        <taxon>Ericales</taxon>
        <taxon>Ericaceae</taxon>
        <taxon>Ericoideae</taxon>
        <taxon>Rhodoreae</taxon>
        <taxon>Rhododendron</taxon>
    </lineage>
</organism>
<dbReference type="EMBL" id="WJXA01000004">
    <property type="protein sequence ID" value="KAF7146721.1"/>
    <property type="molecule type" value="Genomic_DNA"/>
</dbReference>
<evidence type="ECO:0000313" key="2">
    <source>
        <dbReference type="Proteomes" id="UP000626092"/>
    </source>
</evidence>
<gene>
    <name evidence="1" type="ORF">RHSIM_Rhsim04G0227000</name>
</gene>
<reference evidence="1" key="1">
    <citation type="submission" date="2019-11" db="EMBL/GenBank/DDBJ databases">
        <authorList>
            <person name="Liu Y."/>
            <person name="Hou J."/>
            <person name="Li T.-Q."/>
            <person name="Guan C.-H."/>
            <person name="Wu X."/>
            <person name="Wu H.-Z."/>
            <person name="Ling F."/>
            <person name="Zhang R."/>
            <person name="Shi X.-G."/>
            <person name="Ren J.-P."/>
            <person name="Chen E.-F."/>
            <person name="Sun J.-M."/>
        </authorList>
    </citation>
    <scope>NUCLEOTIDE SEQUENCE</scope>
    <source>
        <strain evidence="1">Adult_tree_wgs_1</strain>
        <tissue evidence="1">Leaves</tissue>
    </source>
</reference>